<dbReference type="AlphaFoldDB" id="A0A8K0JCJ7"/>
<sequence length="116" mass="12964">MAIEGFDLIDPDFRFEREGDFRPFLVEKISDFLVGYTANLMIMVHNLSVLIADTPSAGFHKLITCLIFRTDVAIYSSPACIAIARAVGPHRPVSASGERATYYRNEELLKSSHISK</sequence>
<dbReference type="EMBL" id="SRPY01000071">
    <property type="protein sequence ID" value="KAG5929226.1"/>
    <property type="molecule type" value="Genomic_DNA"/>
</dbReference>
<accession>A0A8K0JCJ7</accession>
<keyword evidence="2" id="KW-1185">Reference proteome</keyword>
<comment type="caution">
    <text evidence="1">The sequence shown here is derived from an EMBL/GenBank/DDBJ whole genome shotgun (WGS) entry which is preliminary data.</text>
</comment>
<dbReference type="Proteomes" id="UP000811619">
    <property type="component" value="Unassembled WGS sequence"/>
</dbReference>
<name>A0A8K0JCJ7_9HYPO</name>
<organism evidence="1 2">
    <name type="scientific">Claviceps africana</name>
    <dbReference type="NCBI Taxonomy" id="83212"/>
    <lineage>
        <taxon>Eukaryota</taxon>
        <taxon>Fungi</taxon>
        <taxon>Dikarya</taxon>
        <taxon>Ascomycota</taxon>
        <taxon>Pezizomycotina</taxon>
        <taxon>Sordariomycetes</taxon>
        <taxon>Hypocreomycetidae</taxon>
        <taxon>Hypocreales</taxon>
        <taxon>Clavicipitaceae</taxon>
        <taxon>Claviceps</taxon>
    </lineage>
</organism>
<evidence type="ECO:0000313" key="1">
    <source>
        <dbReference type="EMBL" id="KAG5929226.1"/>
    </source>
</evidence>
<feature type="non-terminal residue" evidence="1">
    <location>
        <position position="116"/>
    </location>
</feature>
<gene>
    <name evidence="1" type="ORF">E4U42_006731</name>
</gene>
<reference evidence="1" key="1">
    <citation type="journal article" date="2020" name="bioRxiv">
        <title>Whole genome comparisons of ergot fungi reveals the divergence and evolution of species within the genus Claviceps are the result of varying mechanisms driving genome evolution and host range expansion.</title>
        <authorList>
            <person name="Wyka S.A."/>
            <person name="Mondo S.J."/>
            <person name="Liu M."/>
            <person name="Dettman J."/>
            <person name="Nalam V."/>
            <person name="Broders K.D."/>
        </authorList>
    </citation>
    <scope>NUCLEOTIDE SEQUENCE</scope>
    <source>
        <strain evidence="1">CCC 489</strain>
    </source>
</reference>
<evidence type="ECO:0000313" key="2">
    <source>
        <dbReference type="Proteomes" id="UP000811619"/>
    </source>
</evidence>
<protein>
    <submittedName>
        <fullName evidence="1">Uncharacterized protein</fullName>
    </submittedName>
</protein>
<proteinExistence type="predicted"/>